<dbReference type="RefSeq" id="WP_025415006.1">
    <property type="nucleotide sequence ID" value="NZ_CP007130.1"/>
</dbReference>
<dbReference type="KEGG" id="gba:J421_6177"/>
<keyword evidence="2" id="KW-1185">Reference proteome</keyword>
<proteinExistence type="predicted"/>
<gene>
    <name evidence="1" type="ORF">J421_6177</name>
</gene>
<dbReference type="EMBL" id="CP007130">
    <property type="protein sequence ID" value="AHG93712.1"/>
    <property type="molecule type" value="Genomic_DNA"/>
</dbReference>
<keyword evidence="1" id="KW-0614">Plasmid</keyword>
<name>W0RTE6_9BACT</name>
<sequence length="105" mass="11198">MRDATEYRKPATTSAAGYQPTLARLYERFDAIAKGRAPAGGPDLHQLILERLASNRAFAEAEGWTACALERDGGSGRLRLIGVAPSAATRSVVPDWTAADAARAR</sequence>
<dbReference type="Proteomes" id="UP000019151">
    <property type="component" value="Plasmid 2"/>
</dbReference>
<dbReference type="AlphaFoldDB" id="W0RTE6"/>
<evidence type="ECO:0000313" key="1">
    <source>
        <dbReference type="EMBL" id="AHG93712.1"/>
    </source>
</evidence>
<protein>
    <submittedName>
        <fullName evidence="1">Uncharacterized protein</fullName>
    </submittedName>
</protein>
<organism evidence="1 2">
    <name type="scientific">Gemmatirosa kalamazoonensis</name>
    <dbReference type="NCBI Taxonomy" id="861299"/>
    <lineage>
        <taxon>Bacteria</taxon>
        <taxon>Pseudomonadati</taxon>
        <taxon>Gemmatimonadota</taxon>
        <taxon>Gemmatimonadia</taxon>
        <taxon>Gemmatimonadales</taxon>
        <taxon>Gemmatimonadaceae</taxon>
        <taxon>Gemmatirosa</taxon>
    </lineage>
</organism>
<reference evidence="1 2" key="1">
    <citation type="journal article" date="2014" name="Genome Announc.">
        <title>Genome Sequence and Methylome of Soil Bacterium Gemmatirosa kalamazoonensis KBS708T, a Member of the Rarely Cultivated Gemmatimonadetes Phylum.</title>
        <authorList>
            <person name="Debruyn J.M."/>
            <person name="Radosevich M."/>
            <person name="Wommack K.E."/>
            <person name="Polson S.W."/>
            <person name="Hauser L.J."/>
            <person name="Fawaz M.N."/>
            <person name="Korlach J."/>
            <person name="Tsai Y.C."/>
        </authorList>
    </citation>
    <scope>NUCLEOTIDE SEQUENCE [LARGE SCALE GENOMIC DNA]</scope>
    <source>
        <strain evidence="1 2">KBS708</strain>
        <plasmid evidence="2">Plasmid 2</plasmid>
    </source>
</reference>
<dbReference type="InParanoid" id="W0RTE6"/>
<dbReference type="HOGENOM" id="CLU_2232682_0_0_0"/>
<geneLocation type="plasmid" evidence="1 2">
    <name>2</name>
</geneLocation>
<evidence type="ECO:0000313" key="2">
    <source>
        <dbReference type="Proteomes" id="UP000019151"/>
    </source>
</evidence>
<accession>W0RTE6</accession>